<evidence type="ECO:0000313" key="3">
    <source>
        <dbReference type="Proteomes" id="UP000775213"/>
    </source>
</evidence>
<dbReference type="EMBL" id="JAGFBR010000011">
    <property type="protein sequence ID" value="KAH0459743.1"/>
    <property type="molecule type" value="Genomic_DNA"/>
</dbReference>
<evidence type="ECO:0000313" key="2">
    <source>
        <dbReference type="EMBL" id="KAH0459743.1"/>
    </source>
</evidence>
<evidence type="ECO:0000256" key="1">
    <source>
        <dbReference type="SAM" id="MobiDB-lite"/>
    </source>
</evidence>
<comment type="caution">
    <text evidence="2">The sequence shown here is derived from an EMBL/GenBank/DDBJ whole genome shotgun (WGS) entry which is preliminary data.</text>
</comment>
<protein>
    <submittedName>
        <fullName evidence="2">Uncharacterized protein</fullName>
    </submittedName>
</protein>
<name>A0AAV7GVK4_DENCH</name>
<accession>A0AAV7GVK4</accession>
<sequence length="115" mass="13173">MDRLQLLETKIRQLSNELHKESDTSYRVISSPTEKQKQKISNNSSRRVVRGKAWISCEENAEKQRSKKVCCTAMLKTSLRLMRSCIFCTGDEHCCLNSSLFDDCEAQGIHAGCYH</sequence>
<gene>
    <name evidence="2" type="ORF">IEQ34_012557</name>
</gene>
<feature type="compositionally biased region" description="Polar residues" evidence="1">
    <location>
        <begin position="25"/>
        <end position="43"/>
    </location>
</feature>
<reference evidence="2 3" key="1">
    <citation type="journal article" date="2021" name="Hortic Res">
        <title>Chromosome-scale assembly of the Dendrobium chrysotoxum genome enhances the understanding of orchid evolution.</title>
        <authorList>
            <person name="Zhang Y."/>
            <person name="Zhang G.Q."/>
            <person name="Zhang D."/>
            <person name="Liu X.D."/>
            <person name="Xu X.Y."/>
            <person name="Sun W.H."/>
            <person name="Yu X."/>
            <person name="Zhu X."/>
            <person name="Wang Z.W."/>
            <person name="Zhao X."/>
            <person name="Zhong W.Y."/>
            <person name="Chen H."/>
            <person name="Yin W.L."/>
            <person name="Huang T."/>
            <person name="Niu S.C."/>
            <person name="Liu Z.J."/>
        </authorList>
    </citation>
    <scope>NUCLEOTIDE SEQUENCE [LARGE SCALE GENOMIC DNA]</scope>
    <source>
        <strain evidence="2">Lindl</strain>
    </source>
</reference>
<organism evidence="2 3">
    <name type="scientific">Dendrobium chrysotoxum</name>
    <name type="common">Orchid</name>
    <dbReference type="NCBI Taxonomy" id="161865"/>
    <lineage>
        <taxon>Eukaryota</taxon>
        <taxon>Viridiplantae</taxon>
        <taxon>Streptophyta</taxon>
        <taxon>Embryophyta</taxon>
        <taxon>Tracheophyta</taxon>
        <taxon>Spermatophyta</taxon>
        <taxon>Magnoliopsida</taxon>
        <taxon>Liliopsida</taxon>
        <taxon>Asparagales</taxon>
        <taxon>Orchidaceae</taxon>
        <taxon>Epidendroideae</taxon>
        <taxon>Malaxideae</taxon>
        <taxon>Dendrobiinae</taxon>
        <taxon>Dendrobium</taxon>
    </lineage>
</organism>
<proteinExistence type="predicted"/>
<dbReference type="Proteomes" id="UP000775213">
    <property type="component" value="Unassembled WGS sequence"/>
</dbReference>
<dbReference type="AlphaFoldDB" id="A0AAV7GVK4"/>
<keyword evidence="3" id="KW-1185">Reference proteome</keyword>
<feature type="region of interest" description="Disordered" evidence="1">
    <location>
        <begin position="23"/>
        <end position="43"/>
    </location>
</feature>